<gene>
    <name evidence="1" type="ORF">K4L44_15415</name>
</gene>
<evidence type="ECO:0000313" key="2">
    <source>
        <dbReference type="Proteomes" id="UP000826212"/>
    </source>
</evidence>
<name>A0AC61NEG6_9BACT</name>
<evidence type="ECO:0000313" key="1">
    <source>
        <dbReference type="EMBL" id="QZE13911.1"/>
    </source>
</evidence>
<keyword evidence="2" id="KW-1185">Reference proteome</keyword>
<protein>
    <submittedName>
        <fullName evidence="1">Uncharacterized protein</fullName>
    </submittedName>
</protein>
<accession>A0AC61NEG6</accession>
<dbReference type="EMBL" id="CP081303">
    <property type="protein sequence ID" value="QZE13911.1"/>
    <property type="molecule type" value="Genomic_DNA"/>
</dbReference>
<organism evidence="1 2">
    <name type="scientific">Halosquirtibacter laminarini</name>
    <dbReference type="NCBI Taxonomy" id="3374600"/>
    <lineage>
        <taxon>Bacteria</taxon>
        <taxon>Pseudomonadati</taxon>
        <taxon>Bacteroidota</taxon>
        <taxon>Bacteroidia</taxon>
        <taxon>Marinilabiliales</taxon>
        <taxon>Prolixibacteraceae</taxon>
        <taxon>Halosquirtibacter</taxon>
    </lineage>
</organism>
<sequence>MIYKKISILGCGWLGLSLGKTLANSGYNVCGSTTDHEKLGEISSLNIEPYLIKFNPSVNNDFNNSFFNSDILIINIPPKRREDIVSYHLKQFKSILDCILKGEIKKVILVSSTSVYPNNNGEIDEKFIGVPEKNSGVALLQVENLLKEQKGFETTVLRFGGLIGYDRLPGRFLSGKSDIKNGSAPVNLIHRDDCIGIIQNIIENNHWGEVFNGVMPFHPSRSSFYIKAAEVEGMSLPVFCETNDLNEFKIVLSTYLVERTAYCFKYNSPLEAL</sequence>
<dbReference type="Proteomes" id="UP000826212">
    <property type="component" value="Chromosome"/>
</dbReference>
<proteinExistence type="predicted"/>
<reference evidence="1" key="1">
    <citation type="submission" date="2021-08" db="EMBL/GenBank/DDBJ databases">
        <title>Novel anaerobic bacterium isolated from sea squirt in East Sea, Republic of Korea.</title>
        <authorList>
            <person name="Nguyen T.H."/>
            <person name="Li Z."/>
            <person name="Lee Y.-J."/>
            <person name="Ko J."/>
            <person name="Kim S.-G."/>
        </authorList>
    </citation>
    <scope>NUCLEOTIDE SEQUENCE</scope>
    <source>
        <strain evidence="1">KCTC 25031</strain>
    </source>
</reference>